<dbReference type="Gene3D" id="3.30.50.10">
    <property type="entry name" value="Erythroid Transcription Factor GATA-1, subunit A"/>
    <property type="match status" value="1"/>
</dbReference>
<evidence type="ECO:0000256" key="1">
    <source>
        <dbReference type="ARBA" id="ARBA00022723"/>
    </source>
</evidence>
<dbReference type="InterPro" id="IPR005584">
    <property type="entry name" value="DNA_gyrase_inhibitor_YacG"/>
</dbReference>
<evidence type="ECO:0000256" key="2">
    <source>
        <dbReference type="ARBA" id="ARBA00022833"/>
    </source>
</evidence>
<dbReference type="PANTHER" id="PTHR36150:SF1">
    <property type="entry name" value="DNA GYRASE INHIBITOR YACG"/>
    <property type="match status" value="1"/>
</dbReference>
<evidence type="ECO:0008006" key="5">
    <source>
        <dbReference type="Google" id="ProtNLM"/>
    </source>
</evidence>
<dbReference type="GO" id="GO:0008270">
    <property type="term" value="F:zinc ion binding"/>
    <property type="evidence" value="ECO:0007669"/>
    <property type="project" value="InterPro"/>
</dbReference>
<sequence>MAKPIPCVTCKKIVAPTEHDFPFCSERCKLIDLGKWCSGEYTISTPIYDPEVLDEVARAREHAGLLMQEDELHQSRWKN</sequence>
<dbReference type="OrthoDB" id="9809663at2"/>
<proteinExistence type="inferred from homology"/>
<organism evidence="3 4">
    <name type="scientific">Bryocella elongata</name>
    <dbReference type="NCBI Taxonomy" id="863522"/>
    <lineage>
        <taxon>Bacteria</taxon>
        <taxon>Pseudomonadati</taxon>
        <taxon>Acidobacteriota</taxon>
        <taxon>Terriglobia</taxon>
        <taxon>Terriglobales</taxon>
        <taxon>Acidobacteriaceae</taxon>
        <taxon>Bryocella</taxon>
    </lineage>
</organism>
<dbReference type="EMBL" id="FNVA01000002">
    <property type="protein sequence ID" value="SEG06250.1"/>
    <property type="molecule type" value="Genomic_DNA"/>
</dbReference>
<dbReference type="Proteomes" id="UP000236728">
    <property type="component" value="Unassembled WGS sequence"/>
</dbReference>
<gene>
    <name evidence="3" type="ORF">SAMN05421819_1857</name>
</gene>
<dbReference type="AlphaFoldDB" id="A0A1H5X4D6"/>
<name>A0A1H5X4D6_9BACT</name>
<keyword evidence="2" id="KW-0862">Zinc</keyword>
<accession>A0A1H5X4D6</accession>
<dbReference type="SUPFAM" id="SSF57716">
    <property type="entry name" value="Glucocorticoid receptor-like (DNA-binding domain)"/>
    <property type="match status" value="1"/>
</dbReference>
<dbReference type="HAMAP" id="MF_00649">
    <property type="entry name" value="DNA_gyrase_inhibitor_YacG"/>
    <property type="match status" value="1"/>
</dbReference>
<keyword evidence="1" id="KW-0479">Metal-binding</keyword>
<reference evidence="3 4" key="1">
    <citation type="submission" date="2016-10" db="EMBL/GenBank/DDBJ databases">
        <authorList>
            <person name="de Groot N.N."/>
        </authorList>
    </citation>
    <scope>NUCLEOTIDE SEQUENCE [LARGE SCALE GENOMIC DNA]</scope>
    <source>
        <strain evidence="3 4">DSM 22489</strain>
    </source>
</reference>
<evidence type="ECO:0000313" key="3">
    <source>
        <dbReference type="EMBL" id="SEG06250.1"/>
    </source>
</evidence>
<dbReference type="GO" id="GO:0006355">
    <property type="term" value="P:regulation of DNA-templated transcription"/>
    <property type="evidence" value="ECO:0007669"/>
    <property type="project" value="InterPro"/>
</dbReference>
<dbReference type="Pfam" id="PF03884">
    <property type="entry name" value="YacG"/>
    <property type="match status" value="1"/>
</dbReference>
<dbReference type="InterPro" id="IPR013088">
    <property type="entry name" value="Znf_NHR/GATA"/>
</dbReference>
<dbReference type="PANTHER" id="PTHR36150">
    <property type="entry name" value="DNA GYRASE INHIBITOR YACG"/>
    <property type="match status" value="1"/>
</dbReference>
<keyword evidence="4" id="KW-1185">Reference proteome</keyword>
<protein>
    <recommendedName>
        <fullName evidence="5">DNA gyrase inhibitor YacG</fullName>
    </recommendedName>
</protein>
<evidence type="ECO:0000313" key="4">
    <source>
        <dbReference type="Proteomes" id="UP000236728"/>
    </source>
</evidence>
<dbReference type="RefSeq" id="WP_103932727.1">
    <property type="nucleotide sequence ID" value="NZ_FNVA01000002.1"/>
</dbReference>